<dbReference type="Gene3D" id="3.40.50.880">
    <property type="match status" value="1"/>
</dbReference>
<dbReference type="EMBL" id="RPDH01000003">
    <property type="protein sequence ID" value="RPE05398.1"/>
    <property type="molecule type" value="Genomic_DNA"/>
</dbReference>
<reference evidence="3 4" key="1">
    <citation type="submission" date="2018-11" db="EMBL/GenBank/DDBJ databases">
        <title>Chitinophaga lutea sp.nov., isolate from arsenic contaminated soil.</title>
        <authorList>
            <person name="Zong Y."/>
        </authorList>
    </citation>
    <scope>NUCLEOTIDE SEQUENCE [LARGE SCALE GENOMIC DNA]</scope>
    <source>
        <strain evidence="3 4">ZY74</strain>
    </source>
</reference>
<feature type="chain" id="PRO_5018052941" evidence="1">
    <location>
        <begin position="21"/>
        <end position="269"/>
    </location>
</feature>
<proteinExistence type="predicted"/>
<dbReference type="AlphaFoldDB" id="A0A3N4PD99"/>
<dbReference type="OrthoDB" id="3296611at2"/>
<feature type="domain" description="ThuA-like" evidence="2">
    <location>
        <begin position="27"/>
        <end position="242"/>
    </location>
</feature>
<evidence type="ECO:0000313" key="4">
    <source>
        <dbReference type="Proteomes" id="UP000278351"/>
    </source>
</evidence>
<dbReference type="InterPro" id="IPR029010">
    <property type="entry name" value="ThuA-like"/>
</dbReference>
<keyword evidence="1" id="KW-0732">Signal</keyword>
<sequence>MKKPVSTFILLLLCTMASYAQPRFRAVAFFTGKHDQAHISFIREAHPWFSALAAREGFVYDTTSNWDNMNDTFLLRYQVVIFLDSRPDGAAQRAAFEKYMRNGGGWLGFHFAAFALTPSQYPQNWDWYHETFLGSGSYASNTWRPTAAVLQVENNTHPATRHLPDTFRSAPNEWYRWSNNLRRNPDINILLSVHPASFPLGTGPKPHEIWRSGDYPVAWTNTKYRMLYMNMGHNDIDYEHQTKATLSYTFGNAIQSKLIADALLWLGGR</sequence>
<gene>
    <name evidence="3" type="ORF">EGT74_23720</name>
</gene>
<evidence type="ECO:0000313" key="3">
    <source>
        <dbReference type="EMBL" id="RPE05398.1"/>
    </source>
</evidence>
<accession>A0A3N4PD99</accession>
<keyword evidence="4" id="KW-1185">Reference proteome</keyword>
<dbReference type="RefSeq" id="WP_123849041.1">
    <property type="nucleotide sequence ID" value="NZ_RPDH01000003.1"/>
</dbReference>
<dbReference type="Pfam" id="PF06283">
    <property type="entry name" value="ThuA"/>
    <property type="match status" value="1"/>
</dbReference>
<organism evidence="3 4">
    <name type="scientific">Chitinophaga lutea</name>
    <dbReference type="NCBI Taxonomy" id="2488634"/>
    <lineage>
        <taxon>Bacteria</taxon>
        <taxon>Pseudomonadati</taxon>
        <taxon>Bacteroidota</taxon>
        <taxon>Chitinophagia</taxon>
        <taxon>Chitinophagales</taxon>
        <taxon>Chitinophagaceae</taxon>
        <taxon>Chitinophaga</taxon>
    </lineage>
</organism>
<comment type="caution">
    <text evidence="3">The sequence shown here is derived from an EMBL/GenBank/DDBJ whole genome shotgun (WGS) entry which is preliminary data.</text>
</comment>
<name>A0A3N4PD99_9BACT</name>
<dbReference type="SUPFAM" id="SSF52317">
    <property type="entry name" value="Class I glutamine amidotransferase-like"/>
    <property type="match status" value="1"/>
</dbReference>
<dbReference type="PANTHER" id="PTHR40469:SF2">
    <property type="entry name" value="GALACTOSE-BINDING DOMAIN-LIKE SUPERFAMILY PROTEIN"/>
    <property type="match status" value="1"/>
</dbReference>
<dbReference type="PANTHER" id="PTHR40469">
    <property type="entry name" value="SECRETED GLYCOSYL HYDROLASE"/>
    <property type="match status" value="1"/>
</dbReference>
<protein>
    <submittedName>
        <fullName evidence="3">ThuA domain-containing protein</fullName>
    </submittedName>
</protein>
<evidence type="ECO:0000256" key="1">
    <source>
        <dbReference type="SAM" id="SignalP"/>
    </source>
</evidence>
<evidence type="ECO:0000259" key="2">
    <source>
        <dbReference type="Pfam" id="PF06283"/>
    </source>
</evidence>
<dbReference type="Proteomes" id="UP000278351">
    <property type="component" value="Unassembled WGS sequence"/>
</dbReference>
<feature type="signal peptide" evidence="1">
    <location>
        <begin position="1"/>
        <end position="20"/>
    </location>
</feature>
<dbReference type="InterPro" id="IPR029062">
    <property type="entry name" value="Class_I_gatase-like"/>
</dbReference>